<dbReference type="PANTHER" id="PTHR32308:SF0">
    <property type="entry name" value="HPCH_HPAI ALDOLASE_CITRATE LYASE DOMAIN-CONTAINING PROTEIN"/>
    <property type="match status" value="1"/>
</dbReference>
<evidence type="ECO:0000259" key="7">
    <source>
        <dbReference type="Pfam" id="PF03328"/>
    </source>
</evidence>
<dbReference type="InterPro" id="IPR015813">
    <property type="entry name" value="Pyrv/PenolPyrv_kinase-like_dom"/>
</dbReference>
<comment type="caution">
    <text evidence="8">The sequence shown here is derived from an EMBL/GenBank/DDBJ whole genome shotgun (WGS) entry which is preliminary data.</text>
</comment>
<evidence type="ECO:0000256" key="6">
    <source>
        <dbReference type="PIRSR" id="PIRSR015582-2"/>
    </source>
</evidence>
<dbReference type="GO" id="GO:0006107">
    <property type="term" value="P:oxaloacetate metabolic process"/>
    <property type="evidence" value="ECO:0007669"/>
    <property type="project" value="TreeGrafter"/>
</dbReference>
<dbReference type="SUPFAM" id="SSF51621">
    <property type="entry name" value="Phosphoenolpyruvate/pyruvate domain"/>
    <property type="match status" value="1"/>
</dbReference>
<comment type="similarity">
    <text evidence="2">Belongs to the HpcH/HpaI aldolase family.</text>
</comment>
<protein>
    <submittedName>
        <fullName evidence="8">Citrate lyase subunit beta/citryl-CoA lyase</fullName>
        <ecNumber evidence="8">4.1.3.34</ecNumber>
    </submittedName>
</protein>
<dbReference type="Gene3D" id="3.20.20.60">
    <property type="entry name" value="Phosphoenolpyruvate-binding domains"/>
    <property type="match status" value="1"/>
</dbReference>
<evidence type="ECO:0000256" key="5">
    <source>
        <dbReference type="PIRSR" id="PIRSR015582-1"/>
    </source>
</evidence>
<feature type="binding site" evidence="5">
    <location>
        <position position="64"/>
    </location>
    <ligand>
        <name>substrate</name>
    </ligand>
</feature>
<gene>
    <name evidence="8" type="ORF">F4693_001248</name>
</gene>
<feature type="binding site" evidence="6">
    <location>
        <position position="121"/>
    </location>
    <ligand>
        <name>Mg(2+)</name>
        <dbReference type="ChEBI" id="CHEBI:18420"/>
    </ligand>
</feature>
<dbReference type="PANTHER" id="PTHR32308">
    <property type="entry name" value="LYASE BETA SUBUNIT, PUTATIVE (AFU_ORTHOLOGUE AFUA_4G13030)-RELATED"/>
    <property type="match status" value="1"/>
</dbReference>
<keyword evidence="8" id="KW-0456">Lyase</keyword>
<dbReference type="InterPro" id="IPR040442">
    <property type="entry name" value="Pyrv_kinase-like_dom_sf"/>
</dbReference>
<evidence type="ECO:0000256" key="1">
    <source>
        <dbReference type="ARBA" id="ARBA00001946"/>
    </source>
</evidence>
<feature type="binding site" evidence="5">
    <location>
        <position position="121"/>
    </location>
    <ligand>
        <name>substrate</name>
    </ligand>
</feature>
<feature type="domain" description="HpcH/HpaI aldolase/citrate lyase" evidence="7">
    <location>
        <begin position="4"/>
        <end position="221"/>
    </location>
</feature>
<dbReference type="InterPro" id="IPR011206">
    <property type="entry name" value="Citrate_lyase_beta/mcl1/mcl2"/>
</dbReference>
<dbReference type="Pfam" id="PF03328">
    <property type="entry name" value="HpcH_HpaI"/>
    <property type="match status" value="1"/>
</dbReference>
<dbReference type="GO" id="GO:0008816">
    <property type="term" value="F:citryl-CoA lyase activity"/>
    <property type="evidence" value="ECO:0007669"/>
    <property type="project" value="UniProtKB-EC"/>
</dbReference>
<comment type="cofactor">
    <cofactor evidence="1">
        <name>Mg(2+)</name>
        <dbReference type="ChEBI" id="CHEBI:18420"/>
    </cofactor>
</comment>
<dbReference type="InterPro" id="IPR005000">
    <property type="entry name" value="Aldolase/citrate-lyase_domain"/>
</dbReference>
<feature type="binding site" evidence="6">
    <location>
        <position position="148"/>
    </location>
    <ligand>
        <name>Mg(2+)</name>
        <dbReference type="ChEBI" id="CHEBI:18420"/>
    </ligand>
</feature>
<dbReference type="Proteomes" id="UP000522313">
    <property type="component" value="Unassembled WGS sequence"/>
</dbReference>
<sequence>MRLRSLLFVPGDRPERFDKAAASGADALILDLEDAVAPAAKASARAAVAAQLRADRGVVAVFVRVNPLGTALLDEDLAALGGLSPDAIVLPKAEGAASVRDLAARLAAVGITAPILPIATETPAAIFQLGSYAGCGVPLAGLTWGAEDLPAAIGAATSREEDGRFTAPYEMTRSLALFAAHAAGLAAIETVYPAFRDDAGLASYAARAARDGFTGMMAIHPAQVATINSAFTPTAAQVAHALAVVAAFEAAPGAGVLQLDGRMIDAPHLVQARRLLARV</sequence>
<name>A0A7X0JB24_9SPHN</name>
<dbReference type="GO" id="GO:0000287">
    <property type="term" value="F:magnesium ion binding"/>
    <property type="evidence" value="ECO:0007669"/>
    <property type="project" value="TreeGrafter"/>
</dbReference>
<accession>A0A7X0JB24</accession>
<evidence type="ECO:0000256" key="3">
    <source>
        <dbReference type="ARBA" id="ARBA00022723"/>
    </source>
</evidence>
<reference evidence="8 9" key="1">
    <citation type="submission" date="2020-08" db="EMBL/GenBank/DDBJ databases">
        <title>The Agave Microbiome: Exploring the role of microbial communities in plant adaptations to desert environments.</title>
        <authorList>
            <person name="Partida-Martinez L.P."/>
        </authorList>
    </citation>
    <scope>NUCLEOTIDE SEQUENCE [LARGE SCALE GENOMIC DNA]</scope>
    <source>
        <strain evidence="8 9">AS3.13</strain>
    </source>
</reference>
<evidence type="ECO:0000256" key="2">
    <source>
        <dbReference type="ARBA" id="ARBA00005568"/>
    </source>
</evidence>
<organism evidence="8 9">
    <name type="scientific">Sphingomonas endophytica</name>
    <dbReference type="NCBI Taxonomy" id="869719"/>
    <lineage>
        <taxon>Bacteria</taxon>
        <taxon>Pseudomonadati</taxon>
        <taxon>Pseudomonadota</taxon>
        <taxon>Alphaproteobacteria</taxon>
        <taxon>Sphingomonadales</taxon>
        <taxon>Sphingomonadaceae</taxon>
        <taxon>Sphingomonas</taxon>
    </lineage>
</organism>
<dbReference type="EC" id="4.1.3.34" evidence="8"/>
<keyword evidence="4 6" id="KW-0460">Magnesium</keyword>
<dbReference type="RefSeq" id="WP_184504541.1">
    <property type="nucleotide sequence ID" value="NZ_JACHBT010000005.1"/>
</dbReference>
<reference evidence="8 9" key="2">
    <citation type="submission" date="2020-08" db="EMBL/GenBank/DDBJ databases">
        <authorList>
            <person name="Partida-Martinez L."/>
            <person name="Huntemann M."/>
            <person name="Clum A."/>
            <person name="Wang J."/>
            <person name="Palaniappan K."/>
            <person name="Ritter S."/>
            <person name="Chen I.-M."/>
            <person name="Stamatis D."/>
            <person name="Reddy T."/>
            <person name="O'Malley R."/>
            <person name="Daum C."/>
            <person name="Shapiro N."/>
            <person name="Ivanova N."/>
            <person name="Kyrpides N."/>
            <person name="Woyke T."/>
        </authorList>
    </citation>
    <scope>NUCLEOTIDE SEQUENCE [LARGE SCALE GENOMIC DNA]</scope>
    <source>
        <strain evidence="8 9">AS3.13</strain>
    </source>
</reference>
<proteinExistence type="inferred from homology"/>
<dbReference type="AlphaFoldDB" id="A0A7X0JB24"/>
<evidence type="ECO:0000313" key="9">
    <source>
        <dbReference type="Proteomes" id="UP000522313"/>
    </source>
</evidence>
<keyword evidence="3 6" id="KW-0479">Metal-binding</keyword>
<dbReference type="EMBL" id="JACHBT010000005">
    <property type="protein sequence ID" value="MBB6504283.1"/>
    <property type="molecule type" value="Genomic_DNA"/>
</dbReference>
<dbReference type="PIRSF" id="PIRSF015582">
    <property type="entry name" value="Cit_lyase_B"/>
    <property type="match status" value="1"/>
</dbReference>
<evidence type="ECO:0000313" key="8">
    <source>
        <dbReference type="EMBL" id="MBB6504283.1"/>
    </source>
</evidence>
<evidence type="ECO:0000256" key="4">
    <source>
        <dbReference type="ARBA" id="ARBA00022842"/>
    </source>
</evidence>